<evidence type="ECO:0000256" key="1">
    <source>
        <dbReference type="HAMAP-Rule" id="MF_01684"/>
    </source>
</evidence>
<gene>
    <name evidence="1 3" type="primary">mtnN</name>
    <name evidence="3" type="ORF">GCM10009111_09060</name>
</gene>
<dbReference type="Pfam" id="PF01048">
    <property type="entry name" value="PNP_UDP_1"/>
    <property type="match status" value="1"/>
</dbReference>
<comment type="catalytic activity">
    <reaction evidence="1">
        <text>S-adenosyl-L-homocysteine + H2O = S-(5-deoxy-D-ribos-5-yl)-L-homocysteine + adenine</text>
        <dbReference type="Rhea" id="RHEA:17805"/>
        <dbReference type="ChEBI" id="CHEBI:15377"/>
        <dbReference type="ChEBI" id="CHEBI:16708"/>
        <dbReference type="ChEBI" id="CHEBI:57856"/>
        <dbReference type="ChEBI" id="CHEBI:58195"/>
        <dbReference type="EC" id="3.2.2.9"/>
    </reaction>
</comment>
<dbReference type="EC" id="3.2.2.9" evidence="1"/>
<comment type="catalytic activity">
    <reaction evidence="1">
        <text>5'-deoxyadenosine + H2O = 5-deoxy-D-ribose + adenine</text>
        <dbReference type="Rhea" id="RHEA:29859"/>
        <dbReference type="ChEBI" id="CHEBI:15377"/>
        <dbReference type="ChEBI" id="CHEBI:16708"/>
        <dbReference type="ChEBI" id="CHEBI:17319"/>
        <dbReference type="ChEBI" id="CHEBI:149540"/>
        <dbReference type="EC" id="3.2.2.9"/>
    </reaction>
</comment>
<comment type="caution">
    <text evidence="3">The sequence shown here is derived from an EMBL/GenBank/DDBJ whole genome shotgun (WGS) entry which is preliminary data.</text>
</comment>
<keyword evidence="1" id="KW-0378">Hydrolase</keyword>
<evidence type="ECO:0000313" key="4">
    <source>
        <dbReference type="Proteomes" id="UP001500021"/>
    </source>
</evidence>
<dbReference type="EMBL" id="BAAAFA010000002">
    <property type="protein sequence ID" value="GAA0813534.1"/>
    <property type="molecule type" value="Genomic_DNA"/>
</dbReference>
<feature type="binding site" evidence="1">
    <location>
        <position position="160"/>
    </location>
    <ligand>
        <name>substrate</name>
    </ligand>
</feature>
<comment type="similarity">
    <text evidence="1">Belongs to the PNP/UDP phosphorylase family. MtnN subfamily.</text>
</comment>
<dbReference type="InterPro" id="IPR010049">
    <property type="entry name" value="MTA_SAH_Nsdase"/>
</dbReference>
<dbReference type="Proteomes" id="UP001500021">
    <property type="component" value="Unassembled WGS sequence"/>
</dbReference>
<dbReference type="InterPro" id="IPR000845">
    <property type="entry name" value="Nucleoside_phosphorylase_d"/>
</dbReference>
<dbReference type="NCBIfam" id="TIGR01704">
    <property type="entry name" value="MTA_SAH-Nsdase"/>
    <property type="match status" value="1"/>
</dbReference>
<comment type="catalytic activity">
    <reaction evidence="1">
        <text>S-methyl-5'-thioadenosine + H2O = 5-(methylsulfanyl)-D-ribose + adenine</text>
        <dbReference type="Rhea" id="RHEA:13617"/>
        <dbReference type="ChEBI" id="CHEBI:15377"/>
        <dbReference type="ChEBI" id="CHEBI:16708"/>
        <dbReference type="ChEBI" id="CHEBI:17509"/>
        <dbReference type="ChEBI" id="CHEBI:78440"/>
        <dbReference type="EC" id="3.2.2.9"/>
    </reaction>
</comment>
<name>A0ABN1L4H7_9GAMM</name>
<comment type="pathway">
    <text evidence="1">Amino-acid biosynthesis; L-methionine biosynthesis via salvage pathway; S-methyl-5-thio-alpha-D-ribose 1-phosphate from S-methyl-5'-thioadenosine (hydrolase route): step 1/2.</text>
</comment>
<dbReference type="PANTHER" id="PTHR46832:SF1">
    <property type="entry name" value="5'-METHYLTHIOADENOSINE_S-ADENOSYLHOMOCYSTEINE NUCLEOSIDASE"/>
    <property type="match status" value="1"/>
</dbReference>
<organism evidence="3 4">
    <name type="scientific">Colwellia asteriadis</name>
    <dbReference type="NCBI Taxonomy" id="517723"/>
    <lineage>
        <taxon>Bacteria</taxon>
        <taxon>Pseudomonadati</taxon>
        <taxon>Pseudomonadota</taxon>
        <taxon>Gammaproteobacteria</taxon>
        <taxon>Alteromonadales</taxon>
        <taxon>Colwelliaceae</taxon>
        <taxon>Colwellia</taxon>
    </lineage>
</organism>
<keyword evidence="4" id="KW-1185">Reference proteome</keyword>
<dbReference type="HAMAP" id="MF_01684">
    <property type="entry name" value="Salvage_MtnN"/>
    <property type="match status" value="1"/>
</dbReference>
<evidence type="ECO:0000313" key="3">
    <source>
        <dbReference type="EMBL" id="GAA0813534.1"/>
    </source>
</evidence>
<feature type="binding site" evidence="1">
    <location>
        <position position="78"/>
    </location>
    <ligand>
        <name>substrate</name>
    </ligand>
</feature>
<feature type="binding site" evidence="1">
    <location>
        <begin position="181"/>
        <end position="182"/>
    </location>
    <ligand>
        <name>substrate</name>
    </ligand>
</feature>
<comment type="function">
    <text evidence="1">Catalyzes the irreversible cleavage of the glycosidic bond in both 5'-methylthioadenosine (MTA) and S-adenosylhomocysteine (SAH/AdoHcy) to adenine and the corresponding thioribose, 5'-methylthioribose and S-ribosylhomocysteine, respectively. Also cleaves 5'-deoxyadenosine, a toxic by-product of radical S-adenosylmethionine (SAM) enzymes, into 5-deoxyribose and adenine.</text>
</comment>
<protein>
    <recommendedName>
        <fullName evidence="1">5'-methylthioadenosine/S-adenosylhomocysteine nucleosidase</fullName>
        <shortName evidence="1">MTA/SAH nucleosidase</shortName>
        <shortName evidence="1">MTAN</shortName>
        <ecNumber evidence="1">3.2.2.9</ecNumber>
    </recommendedName>
    <alternativeName>
        <fullName evidence="1">5'-deoxyadenosine nucleosidase</fullName>
        <shortName evidence="1">DOA nucleosidase</shortName>
        <shortName evidence="1">dAdo nucleosidase</shortName>
    </alternativeName>
    <alternativeName>
        <fullName evidence="1">5'-methylthioadenosine nucleosidase</fullName>
        <shortName evidence="1">MTA nucleosidase</shortName>
    </alternativeName>
    <alternativeName>
        <fullName evidence="1">S-adenosylhomocysteine nucleosidase</fullName>
        <shortName evidence="1">AdoHcy nucleosidase</shortName>
        <shortName evidence="1">SAH nucleosidase</shortName>
        <shortName evidence="1">SRH nucleosidase</shortName>
    </alternativeName>
</protein>
<evidence type="ECO:0000259" key="2">
    <source>
        <dbReference type="Pfam" id="PF01048"/>
    </source>
</evidence>
<reference evidence="3 4" key="1">
    <citation type="journal article" date="2019" name="Int. J. Syst. Evol. Microbiol.">
        <title>The Global Catalogue of Microorganisms (GCM) 10K type strain sequencing project: providing services to taxonomists for standard genome sequencing and annotation.</title>
        <authorList>
            <consortium name="The Broad Institute Genomics Platform"/>
            <consortium name="The Broad Institute Genome Sequencing Center for Infectious Disease"/>
            <person name="Wu L."/>
            <person name="Ma J."/>
        </authorList>
    </citation>
    <scope>NUCLEOTIDE SEQUENCE [LARGE SCALE GENOMIC DNA]</scope>
    <source>
        <strain evidence="3 4">JCM 15608</strain>
    </source>
</reference>
<keyword evidence="1" id="KW-0486">Methionine biosynthesis</keyword>
<proteinExistence type="inferred from homology"/>
<feature type="domain" description="Nucleoside phosphorylase" evidence="2">
    <location>
        <begin position="2"/>
        <end position="229"/>
    </location>
</feature>
<accession>A0ABN1L4H7</accession>
<keyword evidence="1" id="KW-0028">Amino-acid biosynthesis</keyword>
<feature type="active site" description="Proton acceptor" evidence="1">
    <location>
        <position position="12"/>
    </location>
</feature>
<dbReference type="RefSeq" id="WP_215980689.1">
    <property type="nucleotide sequence ID" value="NZ_BAAAFA010000002.1"/>
</dbReference>
<dbReference type="NCBIfam" id="NF004079">
    <property type="entry name" value="PRK05584.1"/>
    <property type="match status" value="1"/>
</dbReference>
<dbReference type="CDD" id="cd09008">
    <property type="entry name" value="MTAN"/>
    <property type="match status" value="1"/>
</dbReference>
<sequence>MKAGIIGAMEPEVAILKAKLVNSTTSTFGGYDFYQGQLDGSDVVIVQSGIGKVAAALATAMLINKFDIDYVVNTGSAGGFDPTLKVGDIVVSSEVRYHDVNLTAFGYEIGQLPANPAAFTPHPTLVAAATSGIEQLSGGSNDLKSITAVKGLITTGDTFMTAEEDVAKARANFPTMAAVEMEGAAIAQTCLQFNTPFVVIRSLSDIAGKESPHTFEEYLETAAVNSSQLVMNMLLELKGKDLNLPA</sequence>
<dbReference type="PANTHER" id="PTHR46832">
    <property type="entry name" value="5'-METHYLTHIOADENOSINE/S-ADENOSYLHOMOCYSTEINE NUCLEOSIDASE"/>
    <property type="match status" value="1"/>
</dbReference>
<feature type="active site" description="Proton donor" evidence="1">
    <location>
        <position position="205"/>
    </location>
</feature>